<gene>
    <name evidence="11" type="primary">LOC114241352</name>
</gene>
<feature type="transmembrane region" description="Helical" evidence="8">
    <location>
        <begin position="340"/>
        <end position="366"/>
    </location>
</feature>
<feature type="transmembrane region" description="Helical" evidence="8">
    <location>
        <begin position="269"/>
        <end position="294"/>
    </location>
</feature>
<protein>
    <submittedName>
        <fullName evidence="11">Sodium-coupled neutral amino acid transporter 10</fullName>
    </submittedName>
</protein>
<proteinExistence type="predicted"/>
<evidence type="ECO:0000259" key="9">
    <source>
        <dbReference type="Pfam" id="PF01490"/>
    </source>
</evidence>
<sequence>MGVAGQSITLANSIIGVGILAMPYCFQQCGILLATLILLTMGLVSRLCCYFLLKSALLARRRNFEFLAFHVFGPAGKMAVEIGIIGFLMGTCIAYFVVVGDLGPQIISKMLNVNQSDILRTSIMVVVSLVCVLPLGLLRNVDSLSNVSAATICFYLCLVVKVITEATSQLFEEELQNRMELWKPSGVLQCVPIFSMALFCQTQLFEIFESLPTLSLEKMNLVTKNAINICTGVYFTLGLFGYIAFCSQDISGNILMSLSPTMASDVIKLGFVMSLAFSFPLIIFPCRASLYSFLYKKVHSSHHDHMINHSIPQTTFRCITVGIIGVALVVGLLVPNIELVLGLAGSTIGVLVCVVFPAACFVNVTFKNTNERILAKGIIVLGLIIMVLGTYANLQAAEGKHERYDEKYITQEKIDKMVEDFFQKREKLEKIIPVAEGEILPDDAQKIIESNIIRESEVQPPNPVPPDSSKEKIPDIALIENKKVKEAVSDVIKANGDKEPELHPKDVKSKLNEVKAVVDGNGMKEEIVNKIEEPKQMNENEDRLRILKQQKLIETIKKHGEEQKELVQEQKEIIDELLKNKKEEKENSNDDIKLSEVKGIADVPPGRPAGIPETHAALQNAEESPNEAKQQIDQRAAEAIKAIEEVIKPEQPKNIRNVADNVKSEHIQQNAQNANPSNNANADIGKLKEISRIPEPIVNELNNFNRPLPVNVRSAVKQESPPQVGQGDVNKETQKQNIDDTEIKKLQEASVQKNIRTLNSDSPDVPQSYKQGMDNKNVMQNVPLALAMNDKQLKNEINNGVPKKNVEKLSNDIVDQQNLNLVPIRQKRQTIDCSNKATLRVEDRRICENLIGYPNNKDVILPEVDLNDAFVKRIPIDENVLRVGRSLKIYDERTKEMKER</sequence>
<feature type="compositionally biased region" description="Basic and acidic residues" evidence="7">
    <location>
        <begin position="581"/>
        <end position="596"/>
    </location>
</feature>
<feature type="transmembrane region" description="Helical" evidence="8">
    <location>
        <begin position="226"/>
        <end position="245"/>
    </location>
</feature>
<feature type="region of interest" description="Disordered" evidence="7">
    <location>
        <begin position="715"/>
        <end position="739"/>
    </location>
</feature>
<dbReference type="InterPro" id="IPR013057">
    <property type="entry name" value="AA_transpt_TM"/>
</dbReference>
<dbReference type="GeneID" id="114241352"/>
<evidence type="ECO:0000256" key="1">
    <source>
        <dbReference type="ARBA" id="ARBA00004141"/>
    </source>
</evidence>
<keyword evidence="2" id="KW-0813">Transport</keyword>
<feature type="transmembrane region" description="Helical" evidence="8">
    <location>
        <begin position="78"/>
        <end position="98"/>
    </location>
</feature>
<evidence type="ECO:0000256" key="8">
    <source>
        <dbReference type="SAM" id="Phobius"/>
    </source>
</evidence>
<dbReference type="GO" id="GO:0016020">
    <property type="term" value="C:membrane"/>
    <property type="evidence" value="ECO:0007669"/>
    <property type="project" value="UniProtKB-SubCell"/>
</dbReference>
<feature type="compositionally biased region" description="Basic and acidic residues" evidence="7">
    <location>
        <begin position="729"/>
        <end position="739"/>
    </location>
</feature>
<evidence type="ECO:0000256" key="7">
    <source>
        <dbReference type="SAM" id="MobiDB-lite"/>
    </source>
</evidence>
<dbReference type="PANTHER" id="PTHR22950">
    <property type="entry name" value="AMINO ACID TRANSPORTER"/>
    <property type="match status" value="1"/>
</dbReference>
<dbReference type="GO" id="GO:0015179">
    <property type="term" value="F:L-amino acid transmembrane transporter activity"/>
    <property type="evidence" value="ECO:0007669"/>
    <property type="project" value="TreeGrafter"/>
</dbReference>
<accession>A0A6J2JEM0</accession>
<keyword evidence="3 8" id="KW-0812">Transmembrane</keyword>
<reference evidence="11" key="1">
    <citation type="submission" date="2025-08" db="UniProtKB">
        <authorList>
            <consortium name="RefSeq"/>
        </authorList>
    </citation>
    <scope>IDENTIFICATION</scope>
    <source>
        <tissue evidence="11">Silk gland</tissue>
    </source>
</reference>
<evidence type="ECO:0000256" key="3">
    <source>
        <dbReference type="ARBA" id="ARBA00022692"/>
    </source>
</evidence>
<dbReference type="RefSeq" id="XP_028027965.1">
    <property type="nucleotide sequence ID" value="XM_028172164.1"/>
</dbReference>
<evidence type="ECO:0000313" key="10">
    <source>
        <dbReference type="Proteomes" id="UP000504629"/>
    </source>
</evidence>
<feature type="region of interest" description="Disordered" evidence="7">
    <location>
        <begin position="581"/>
        <end position="612"/>
    </location>
</feature>
<dbReference type="KEGG" id="bman:114241352"/>
<evidence type="ECO:0000256" key="2">
    <source>
        <dbReference type="ARBA" id="ARBA00022448"/>
    </source>
</evidence>
<feature type="transmembrane region" description="Helical" evidence="8">
    <location>
        <begin position="7"/>
        <end position="24"/>
    </location>
</feature>
<name>A0A6J2JEM0_BOMMA</name>
<feature type="transmembrane region" description="Helical" evidence="8">
    <location>
        <begin position="30"/>
        <end position="53"/>
    </location>
</feature>
<keyword evidence="10" id="KW-1185">Reference proteome</keyword>
<feature type="domain" description="Amino acid transporter transmembrane" evidence="9">
    <location>
        <begin position="7"/>
        <end position="392"/>
    </location>
</feature>
<feature type="transmembrane region" description="Helical" evidence="8">
    <location>
        <begin position="315"/>
        <end position="334"/>
    </location>
</feature>
<keyword evidence="6 8" id="KW-0472">Membrane</keyword>
<dbReference type="Pfam" id="PF01490">
    <property type="entry name" value="Aa_trans"/>
    <property type="match status" value="1"/>
</dbReference>
<evidence type="ECO:0000256" key="4">
    <source>
        <dbReference type="ARBA" id="ARBA00022970"/>
    </source>
</evidence>
<evidence type="ECO:0000256" key="5">
    <source>
        <dbReference type="ARBA" id="ARBA00022989"/>
    </source>
</evidence>
<dbReference type="PANTHER" id="PTHR22950:SF646">
    <property type="entry name" value="SODIUM-COUPLED NEUTRAL AMINO ACID TRANSPORTER 10-RELATED"/>
    <property type="match status" value="1"/>
</dbReference>
<organism evidence="10 11">
    <name type="scientific">Bombyx mandarina</name>
    <name type="common">Wild silk moth</name>
    <name type="synonym">Wild silkworm</name>
    <dbReference type="NCBI Taxonomy" id="7092"/>
    <lineage>
        <taxon>Eukaryota</taxon>
        <taxon>Metazoa</taxon>
        <taxon>Ecdysozoa</taxon>
        <taxon>Arthropoda</taxon>
        <taxon>Hexapoda</taxon>
        <taxon>Insecta</taxon>
        <taxon>Pterygota</taxon>
        <taxon>Neoptera</taxon>
        <taxon>Endopterygota</taxon>
        <taxon>Lepidoptera</taxon>
        <taxon>Glossata</taxon>
        <taxon>Ditrysia</taxon>
        <taxon>Bombycoidea</taxon>
        <taxon>Bombycidae</taxon>
        <taxon>Bombycinae</taxon>
        <taxon>Bombyx</taxon>
    </lineage>
</organism>
<dbReference type="AlphaFoldDB" id="A0A6J2JEM0"/>
<evidence type="ECO:0000313" key="11">
    <source>
        <dbReference type="RefSeq" id="XP_028027965.1"/>
    </source>
</evidence>
<comment type="subcellular location">
    <subcellularLocation>
        <location evidence="1">Membrane</location>
        <topology evidence="1">Multi-pass membrane protein</topology>
    </subcellularLocation>
</comment>
<feature type="transmembrane region" description="Helical" evidence="8">
    <location>
        <begin position="118"/>
        <end position="137"/>
    </location>
</feature>
<feature type="transmembrane region" description="Helical" evidence="8">
    <location>
        <begin position="373"/>
        <end position="394"/>
    </location>
</feature>
<evidence type="ECO:0000256" key="6">
    <source>
        <dbReference type="ARBA" id="ARBA00023136"/>
    </source>
</evidence>
<keyword evidence="5 8" id="KW-1133">Transmembrane helix</keyword>
<dbReference type="OrthoDB" id="513400at2759"/>
<keyword evidence="4" id="KW-0029">Amino-acid transport</keyword>
<dbReference type="Proteomes" id="UP000504629">
    <property type="component" value="Unplaced"/>
</dbReference>